<dbReference type="GO" id="GO:0005737">
    <property type="term" value="C:cytoplasm"/>
    <property type="evidence" value="ECO:0007669"/>
    <property type="project" value="UniProtKB-ARBA"/>
</dbReference>
<dbReference type="GO" id="GO:0046872">
    <property type="term" value="F:metal ion binding"/>
    <property type="evidence" value="ECO:0007669"/>
    <property type="project" value="UniProtKB-KW"/>
</dbReference>
<gene>
    <name evidence="7" type="ORF">MSPICULIGERA_LOCUS8893</name>
</gene>
<evidence type="ECO:0000256" key="5">
    <source>
        <dbReference type="SAM" id="MobiDB-lite"/>
    </source>
</evidence>
<dbReference type="GO" id="GO:0031981">
    <property type="term" value="C:nuclear lumen"/>
    <property type="evidence" value="ECO:0007669"/>
    <property type="project" value="UniProtKB-ARBA"/>
</dbReference>
<dbReference type="AlphaFoldDB" id="A0AA36CLC3"/>
<comment type="similarity">
    <text evidence="1">Belongs to the NOB1 family.</text>
</comment>
<evidence type="ECO:0000259" key="6">
    <source>
        <dbReference type="Pfam" id="PF17146"/>
    </source>
</evidence>
<organism evidence="7 8">
    <name type="scientific">Mesorhabditis spiculigera</name>
    <dbReference type="NCBI Taxonomy" id="96644"/>
    <lineage>
        <taxon>Eukaryota</taxon>
        <taxon>Metazoa</taxon>
        <taxon>Ecdysozoa</taxon>
        <taxon>Nematoda</taxon>
        <taxon>Chromadorea</taxon>
        <taxon>Rhabditida</taxon>
        <taxon>Rhabditina</taxon>
        <taxon>Rhabditomorpha</taxon>
        <taxon>Rhabditoidea</taxon>
        <taxon>Rhabditidae</taxon>
        <taxon>Mesorhabditinae</taxon>
        <taxon>Mesorhabditis</taxon>
    </lineage>
</organism>
<dbReference type="GO" id="GO:0030490">
    <property type="term" value="P:maturation of SSU-rRNA"/>
    <property type="evidence" value="ECO:0007669"/>
    <property type="project" value="TreeGrafter"/>
</dbReference>
<name>A0AA36CLC3_9BILA</name>
<evidence type="ECO:0000313" key="7">
    <source>
        <dbReference type="EMBL" id="CAJ0570454.1"/>
    </source>
</evidence>
<dbReference type="Pfam" id="PF17146">
    <property type="entry name" value="PIN_6"/>
    <property type="match status" value="1"/>
</dbReference>
<dbReference type="Gene3D" id="3.40.50.1010">
    <property type="entry name" value="5'-nuclease"/>
    <property type="match status" value="1"/>
</dbReference>
<dbReference type="PANTHER" id="PTHR12814:SF2">
    <property type="entry name" value="RNA-BINDING PROTEIN NOB1"/>
    <property type="match status" value="1"/>
</dbReference>
<dbReference type="GO" id="GO:0030688">
    <property type="term" value="C:preribosome, small subunit precursor"/>
    <property type="evidence" value="ECO:0007669"/>
    <property type="project" value="TreeGrafter"/>
</dbReference>
<dbReference type="GO" id="GO:0016787">
    <property type="term" value="F:hydrolase activity"/>
    <property type="evidence" value="ECO:0007669"/>
    <property type="project" value="UniProtKB-KW"/>
</dbReference>
<evidence type="ECO:0000313" key="8">
    <source>
        <dbReference type="Proteomes" id="UP001177023"/>
    </source>
</evidence>
<protein>
    <recommendedName>
        <fullName evidence="6">Ribonuclease PIN domain-containing protein</fullName>
    </recommendedName>
</protein>
<evidence type="ECO:0000256" key="4">
    <source>
        <dbReference type="ARBA" id="ARBA00022801"/>
    </source>
</evidence>
<dbReference type="CDD" id="cd09876">
    <property type="entry name" value="PIN_Nob1-like"/>
    <property type="match status" value="1"/>
</dbReference>
<accession>A0AA36CLC3</accession>
<keyword evidence="2" id="KW-0540">Nuclease</keyword>
<dbReference type="InterPro" id="IPR039907">
    <property type="entry name" value="NOB1"/>
</dbReference>
<dbReference type="PANTHER" id="PTHR12814">
    <property type="entry name" value="RNA-BINDING PROTEIN NOB1"/>
    <property type="match status" value="1"/>
</dbReference>
<evidence type="ECO:0000256" key="2">
    <source>
        <dbReference type="ARBA" id="ARBA00022722"/>
    </source>
</evidence>
<sequence>MGKPIKHLVLDTNAFIRPVEQLHNIAENFYAPPGVLAEARCSRSKIKLDTFPFEIRWVEPSLEAFQKVVEEAKRVGNYPELSAVDLKVIALTYDLTQRHPTKSSNKALDGLTVEQVEASIAKIALEEAEAGKPEETPAGADAAKEVTTSSLPPGFAKDDDSEEEGWLTAESLDAALNKLGAIELCDGAECAVTRDKDGKEQLHINWNRLTNLRGLKYSMPAPRGGKHAIVEKIVEDQRMPDQRKPRHYGRVGIRNGAIDVDNLFDFENKQPTTRKHPVK</sequence>
<comment type="caution">
    <text evidence="7">The sequence shown here is derived from an EMBL/GenBank/DDBJ whole genome shotgun (WGS) entry which is preliminary data.</text>
</comment>
<dbReference type="GO" id="GO:0004521">
    <property type="term" value="F:RNA endonuclease activity"/>
    <property type="evidence" value="ECO:0007669"/>
    <property type="project" value="UniProtKB-ARBA"/>
</dbReference>
<feature type="domain" description="Ribonuclease PIN" evidence="6">
    <location>
        <begin position="8"/>
        <end position="95"/>
    </location>
</feature>
<dbReference type="InterPro" id="IPR033411">
    <property type="entry name" value="Ribonuclease_PIN"/>
</dbReference>
<proteinExistence type="inferred from homology"/>
<keyword evidence="4" id="KW-0378">Hydrolase</keyword>
<reference evidence="7" key="1">
    <citation type="submission" date="2023-06" db="EMBL/GenBank/DDBJ databases">
        <authorList>
            <person name="Delattre M."/>
        </authorList>
    </citation>
    <scope>NUCLEOTIDE SEQUENCE</scope>
    <source>
        <strain evidence="7">AF72</strain>
    </source>
</reference>
<keyword evidence="8" id="KW-1185">Reference proteome</keyword>
<dbReference type="FunFam" id="3.40.50.1010:FF:000020">
    <property type="entry name" value="20S-pre-rRNA D-site endonuclease NOB1"/>
    <property type="match status" value="1"/>
</dbReference>
<evidence type="ECO:0000256" key="1">
    <source>
        <dbReference type="ARBA" id="ARBA00005858"/>
    </source>
</evidence>
<evidence type="ECO:0000256" key="3">
    <source>
        <dbReference type="ARBA" id="ARBA00022723"/>
    </source>
</evidence>
<feature type="non-terminal residue" evidence="7">
    <location>
        <position position="1"/>
    </location>
</feature>
<feature type="region of interest" description="Disordered" evidence="5">
    <location>
        <begin position="128"/>
        <end position="164"/>
    </location>
</feature>
<dbReference type="Proteomes" id="UP001177023">
    <property type="component" value="Unassembled WGS sequence"/>
</dbReference>
<keyword evidence="3" id="KW-0479">Metal-binding</keyword>
<dbReference type="EMBL" id="CATQJA010002320">
    <property type="protein sequence ID" value="CAJ0570454.1"/>
    <property type="molecule type" value="Genomic_DNA"/>
</dbReference>